<dbReference type="Proteomes" id="UP000215155">
    <property type="component" value="Unassembled WGS sequence"/>
</dbReference>
<dbReference type="Pfam" id="PF17761">
    <property type="entry name" value="DUF1016_N"/>
    <property type="match status" value="1"/>
</dbReference>
<evidence type="ECO:0000313" key="3">
    <source>
        <dbReference type="Proteomes" id="UP000215155"/>
    </source>
</evidence>
<dbReference type="InterPro" id="IPR041527">
    <property type="entry name" value="YhcG_N"/>
</dbReference>
<feature type="domain" description="YhcG N-terminal" evidence="1">
    <location>
        <begin position="17"/>
        <end position="162"/>
    </location>
</feature>
<comment type="caution">
    <text evidence="2">The sequence shown here is derived from an EMBL/GenBank/DDBJ whole genome shotgun (WGS) entry which is preliminary data.</text>
</comment>
<sequence length="174" mass="20800">MKMDEISKREDSLFEHVSKLIDEARKHVKTTIDTTMVYTYYGVGKYIVVDEQQGYARAKYGKTVLRNLSKKLTERYGKGWSVETLTAARKFYQIYSEGKIANTVYEIQENADIHFTLSWSHYLILMRIANQNERNFYEIECYKQNWSVRQLQRQYNSSLYERWSGLLSLKKMRN</sequence>
<reference evidence="2 3" key="1">
    <citation type="submission" date="2017-07" db="EMBL/GenBank/DDBJ databases">
        <title>Draft genome sequence of Prevotella copri isolated from the gut of healthy adult Indian.</title>
        <authorList>
            <person name="Das B."/>
            <person name="Bag S."/>
            <person name="Ghosh T.S."/>
        </authorList>
    </citation>
    <scope>NUCLEOTIDE SEQUENCE [LARGE SCALE GENOMIC DNA]</scope>
    <source>
        <strain evidence="2 3">Indica</strain>
    </source>
</reference>
<proteinExistence type="predicted"/>
<dbReference type="PANTHER" id="PTHR30547:SF5">
    <property type="entry name" value="NUCLEASE YHCG-RELATED"/>
    <property type="match status" value="1"/>
</dbReference>
<dbReference type="InterPro" id="IPR053148">
    <property type="entry name" value="PD-DEXK-like_domain"/>
</dbReference>
<dbReference type="AlphaFoldDB" id="A0AA91TGX8"/>
<organism evidence="2 3">
    <name type="scientific">Segatella copri</name>
    <dbReference type="NCBI Taxonomy" id="165179"/>
    <lineage>
        <taxon>Bacteria</taxon>
        <taxon>Pseudomonadati</taxon>
        <taxon>Bacteroidota</taxon>
        <taxon>Bacteroidia</taxon>
        <taxon>Bacteroidales</taxon>
        <taxon>Prevotellaceae</taxon>
        <taxon>Segatella</taxon>
    </lineage>
</organism>
<dbReference type="EMBL" id="NMPZ01000039">
    <property type="protein sequence ID" value="OXL42620.1"/>
    <property type="molecule type" value="Genomic_DNA"/>
</dbReference>
<protein>
    <recommendedName>
        <fullName evidence="1">YhcG N-terminal domain-containing protein</fullName>
    </recommendedName>
</protein>
<evidence type="ECO:0000313" key="2">
    <source>
        <dbReference type="EMBL" id="OXL42620.1"/>
    </source>
</evidence>
<dbReference type="PANTHER" id="PTHR30547">
    <property type="entry name" value="UNCHARACTERIZED PROTEIN YHCG-RELATED"/>
    <property type="match status" value="1"/>
</dbReference>
<accession>A0AA91TGX8</accession>
<name>A0AA91TGX8_9BACT</name>
<gene>
    <name evidence="2" type="ORF">CFT61_15580</name>
</gene>
<evidence type="ECO:0000259" key="1">
    <source>
        <dbReference type="Pfam" id="PF17761"/>
    </source>
</evidence>